<gene>
    <name evidence="2" type="ORF">DFR50_1545</name>
</gene>
<evidence type="ECO:0000259" key="1">
    <source>
        <dbReference type="Pfam" id="PF00391"/>
    </source>
</evidence>
<dbReference type="EMBL" id="QNRK01000054">
    <property type="protein sequence ID" value="RBP02199.1"/>
    <property type="molecule type" value="Genomic_DNA"/>
</dbReference>
<sequence>MIDRSISALRTLRPDHDGGIFWFRDDLHQPSPISPMGMTTVQKHHSWGYHVAAEQTSLPPSKGALVKLHKGRVYLGFTLIDDKAEVAERAKKFKQLLEYCTENWDSFYSGYIEEVSSLLATLHAVDADRLTNRHLYEHLLRAEEINRRNWEIHFILMYPADALYLEFEAFCKSHGLDENGMVALLVGFDGMPARTDEELWELAKAAKAAKLDRILLSATPASARSLLSEIPEGRDWLARFDAFLVTYGNRINAAHLDVIFHTWREDPTPVFETIRSYFRRIDDGWDFTAQRNHVFARREEAVAAFGASLSGEDHKTFLRMLPVAQKIYAYQEDHGFYIDQGSTAALHDVLAACGRRLARFGLLADADDVYFLTYAELSEVLGDLARDQKIGIYHHGALLPSLIAERKVQWESVSSLDAPLTVGNVPQTMTDPIAIKVFGIIDEVLHPKGEKVIASRLEGFAAAPGVVKGPARVVMSFEDFATVQSGDILVCPYTGTAWTPLFLKIAGVVTDTGGMLTHAAIAAREYAIPAVVGTWNATTSIKNGDLIRIDGAAGTVEVERRAN</sequence>
<organism evidence="2 3">
    <name type="scientific">Roseiarcus fermentans</name>
    <dbReference type="NCBI Taxonomy" id="1473586"/>
    <lineage>
        <taxon>Bacteria</taxon>
        <taxon>Pseudomonadati</taxon>
        <taxon>Pseudomonadota</taxon>
        <taxon>Alphaproteobacteria</taxon>
        <taxon>Hyphomicrobiales</taxon>
        <taxon>Roseiarcaceae</taxon>
        <taxon>Roseiarcus</taxon>
    </lineage>
</organism>
<comment type="caution">
    <text evidence="2">The sequence shown here is derived from an EMBL/GenBank/DDBJ whole genome shotgun (WGS) entry which is preliminary data.</text>
</comment>
<feature type="domain" description="PEP-utilising enzyme mobile" evidence="1">
    <location>
        <begin position="484"/>
        <end position="554"/>
    </location>
</feature>
<proteinExistence type="predicted"/>
<reference evidence="2 3" key="1">
    <citation type="submission" date="2018-06" db="EMBL/GenBank/DDBJ databases">
        <title>Genomic Encyclopedia of Type Strains, Phase IV (KMG-IV): sequencing the most valuable type-strain genomes for metagenomic binning, comparative biology and taxonomic classification.</title>
        <authorList>
            <person name="Goeker M."/>
        </authorList>
    </citation>
    <scope>NUCLEOTIDE SEQUENCE [LARGE SCALE GENOMIC DNA]</scope>
    <source>
        <strain evidence="2 3">DSM 24875</strain>
    </source>
</reference>
<accession>A0A366EL52</accession>
<dbReference type="SUPFAM" id="SSF52009">
    <property type="entry name" value="Phosphohistidine domain"/>
    <property type="match status" value="1"/>
</dbReference>
<dbReference type="RefSeq" id="WP_113893614.1">
    <property type="nucleotide sequence ID" value="NZ_QNRK01000054.1"/>
</dbReference>
<dbReference type="PANTHER" id="PTHR43615">
    <property type="entry name" value="PHOSPHOENOLPYRUVATE SYNTHASE-RELATED"/>
    <property type="match status" value="1"/>
</dbReference>
<dbReference type="OrthoDB" id="9765468at2"/>
<dbReference type="InterPro" id="IPR051549">
    <property type="entry name" value="PEP_Utilizing_Enz"/>
</dbReference>
<dbReference type="GO" id="GO:0016301">
    <property type="term" value="F:kinase activity"/>
    <property type="evidence" value="ECO:0007669"/>
    <property type="project" value="UniProtKB-KW"/>
</dbReference>
<keyword evidence="2" id="KW-0418">Kinase</keyword>
<dbReference type="InterPro" id="IPR008279">
    <property type="entry name" value="PEP-util_enz_mobile_dom"/>
</dbReference>
<protein>
    <submittedName>
        <fullName evidence="2">Pyruvate,water dikinase</fullName>
    </submittedName>
</protein>
<keyword evidence="3" id="KW-1185">Reference proteome</keyword>
<dbReference type="Proteomes" id="UP000253529">
    <property type="component" value="Unassembled WGS sequence"/>
</dbReference>
<evidence type="ECO:0000313" key="3">
    <source>
        <dbReference type="Proteomes" id="UP000253529"/>
    </source>
</evidence>
<dbReference type="AlphaFoldDB" id="A0A366EL52"/>
<name>A0A366EL52_9HYPH</name>
<dbReference type="PANTHER" id="PTHR43615:SF1">
    <property type="entry name" value="PPDK_N DOMAIN-CONTAINING PROTEIN"/>
    <property type="match status" value="1"/>
</dbReference>
<dbReference type="Pfam" id="PF00391">
    <property type="entry name" value="PEP-utilizers"/>
    <property type="match status" value="1"/>
</dbReference>
<dbReference type="Gene3D" id="3.50.30.10">
    <property type="entry name" value="Phosphohistidine domain"/>
    <property type="match status" value="1"/>
</dbReference>
<keyword evidence="2" id="KW-0808">Transferase</keyword>
<keyword evidence="2" id="KW-0670">Pyruvate</keyword>
<dbReference type="InterPro" id="IPR036637">
    <property type="entry name" value="Phosphohistidine_dom_sf"/>
</dbReference>
<evidence type="ECO:0000313" key="2">
    <source>
        <dbReference type="EMBL" id="RBP02199.1"/>
    </source>
</evidence>